<proteinExistence type="predicted"/>
<sequence length="233" mass="25465">MSAIISIIGAKGGTGKTTLSHLLCHGLGLLGKRAVCVMTDDCREMPPHGSQPYVFADGRNAQARTQIIATLRERTGWIGVIDGGANRIETDSELYQAADLVLLPFRDSQEDLRVMYRDLERLPRALALPSQWPSNPWQYQAALRLLESVPAELQSRILAPVFAVSSSKLLLQTPQPESLPTPVNKLSRAFARYTLQLLEHGVASVSAPQTALGASRRMQNLIDTRAAQACHTT</sequence>
<dbReference type="InterPro" id="IPR027417">
    <property type="entry name" value="P-loop_NTPase"/>
</dbReference>
<protein>
    <recommendedName>
        <fullName evidence="3">CobQ/CobB/MinD/ParA nucleotide binding domain-containing protein</fullName>
    </recommendedName>
</protein>
<evidence type="ECO:0008006" key="3">
    <source>
        <dbReference type="Google" id="ProtNLM"/>
    </source>
</evidence>
<dbReference type="RefSeq" id="WP_354602194.1">
    <property type="nucleotide sequence ID" value="NZ_JBEWZI010000021.1"/>
</dbReference>
<dbReference type="Gene3D" id="3.40.50.300">
    <property type="entry name" value="P-loop containing nucleotide triphosphate hydrolases"/>
    <property type="match status" value="1"/>
</dbReference>
<reference evidence="1 2" key="1">
    <citation type="submission" date="2024-07" db="EMBL/GenBank/DDBJ databases">
        <title>Uliginosibacterium flavum JJ3220;KACC:17644.</title>
        <authorList>
            <person name="Kim M.K."/>
        </authorList>
    </citation>
    <scope>NUCLEOTIDE SEQUENCE [LARGE SCALE GENOMIC DNA]</scope>
    <source>
        <strain evidence="1 2">KACC:17644</strain>
    </source>
</reference>
<gene>
    <name evidence="1" type="ORF">ABXR19_16230</name>
</gene>
<name>A0ABV2TP85_9RHOO</name>
<evidence type="ECO:0000313" key="1">
    <source>
        <dbReference type="EMBL" id="MET7015739.1"/>
    </source>
</evidence>
<dbReference type="EMBL" id="JBEWZI010000021">
    <property type="protein sequence ID" value="MET7015739.1"/>
    <property type="molecule type" value="Genomic_DNA"/>
</dbReference>
<dbReference type="Proteomes" id="UP001549691">
    <property type="component" value="Unassembled WGS sequence"/>
</dbReference>
<accession>A0ABV2TP85</accession>
<comment type="caution">
    <text evidence="1">The sequence shown here is derived from an EMBL/GenBank/DDBJ whole genome shotgun (WGS) entry which is preliminary data.</text>
</comment>
<evidence type="ECO:0000313" key="2">
    <source>
        <dbReference type="Proteomes" id="UP001549691"/>
    </source>
</evidence>
<organism evidence="1 2">
    <name type="scientific">Uliginosibacterium flavum</name>
    <dbReference type="NCBI Taxonomy" id="1396831"/>
    <lineage>
        <taxon>Bacteria</taxon>
        <taxon>Pseudomonadati</taxon>
        <taxon>Pseudomonadota</taxon>
        <taxon>Betaproteobacteria</taxon>
        <taxon>Rhodocyclales</taxon>
        <taxon>Zoogloeaceae</taxon>
        <taxon>Uliginosibacterium</taxon>
    </lineage>
</organism>
<dbReference type="SUPFAM" id="SSF52540">
    <property type="entry name" value="P-loop containing nucleoside triphosphate hydrolases"/>
    <property type="match status" value="1"/>
</dbReference>
<keyword evidence="2" id="KW-1185">Reference proteome</keyword>